<comment type="caution">
    <text evidence="2">The sequence shown here is derived from an EMBL/GenBank/DDBJ whole genome shotgun (WGS) entry which is preliminary data.</text>
</comment>
<evidence type="ECO:0000256" key="1">
    <source>
        <dbReference type="SAM" id="MobiDB-lite"/>
    </source>
</evidence>
<protein>
    <submittedName>
        <fullName evidence="2">Uncharacterized protein</fullName>
    </submittedName>
</protein>
<keyword evidence="3" id="KW-1185">Reference proteome</keyword>
<reference evidence="2" key="1">
    <citation type="journal article" date="2021" name="Nat. Commun.">
        <title>Genetic determinants of endophytism in the Arabidopsis root mycobiome.</title>
        <authorList>
            <person name="Mesny F."/>
            <person name="Miyauchi S."/>
            <person name="Thiergart T."/>
            <person name="Pickel B."/>
            <person name="Atanasova L."/>
            <person name="Karlsson M."/>
            <person name="Huettel B."/>
            <person name="Barry K.W."/>
            <person name="Haridas S."/>
            <person name="Chen C."/>
            <person name="Bauer D."/>
            <person name="Andreopoulos W."/>
            <person name="Pangilinan J."/>
            <person name="LaButti K."/>
            <person name="Riley R."/>
            <person name="Lipzen A."/>
            <person name="Clum A."/>
            <person name="Drula E."/>
            <person name="Henrissat B."/>
            <person name="Kohler A."/>
            <person name="Grigoriev I.V."/>
            <person name="Martin F.M."/>
            <person name="Hacquard S."/>
        </authorList>
    </citation>
    <scope>NUCLEOTIDE SEQUENCE</scope>
    <source>
        <strain evidence="2">MPI-CAGE-AT-0016</strain>
    </source>
</reference>
<feature type="region of interest" description="Disordered" evidence="1">
    <location>
        <begin position="98"/>
        <end position="126"/>
    </location>
</feature>
<dbReference type="AlphaFoldDB" id="A0A8K0TI36"/>
<evidence type="ECO:0000313" key="2">
    <source>
        <dbReference type="EMBL" id="KAH7358813.1"/>
    </source>
</evidence>
<accession>A0A8K0TI36</accession>
<evidence type="ECO:0000313" key="3">
    <source>
        <dbReference type="Proteomes" id="UP000813385"/>
    </source>
</evidence>
<gene>
    <name evidence="2" type="ORF">B0T11DRAFT_108929</name>
</gene>
<name>A0A8K0TI36_9PEZI</name>
<proteinExistence type="predicted"/>
<dbReference type="Proteomes" id="UP000813385">
    <property type="component" value="Unassembled WGS sequence"/>
</dbReference>
<dbReference type="EMBL" id="JAGPXD010000004">
    <property type="protein sequence ID" value="KAH7358813.1"/>
    <property type="molecule type" value="Genomic_DNA"/>
</dbReference>
<feature type="compositionally biased region" description="Pro residues" evidence="1">
    <location>
        <begin position="105"/>
        <end position="121"/>
    </location>
</feature>
<organism evidence="2 3">
    <name type="scientific">Plectosphaerella cucumerina</name>
    <dbReference type="NCBI Taxonomy" id="40658"/>
    <lineage>
        <taxon>Eukaryota</taxon>
        <taxon>Fungi</taxon>
        <taxon>Dikarya</taxon>
        <taxon>Ascomycota</taxon>
        <taxon>Pezizomycotina</taxon>
        <taxon>Sordariomycetes</taxon>
        <taxon>Hypocreomycetidae</taxon>
        <taxon>Glomerellales</taxon>
        <taxon>Plectosphaerellaceae</taxon>
        <taxon>Plectosphaerella</taxon>
    </lineage>
</organism>
<sequence length="215" mass="23727">MRLQGQGREPVPTCQMLVEFWHCPEEVEHGLLAAERREQAGLIQDGDVPTDVVKEGLEKKPGACLTDRRCMRRIMSFATHLDLVNPRKVGTGNLLEPWTSISPTDMPPVAKPSPSSGPEPAHPSSSYELKALKPWGTTSPLPRHQAPAPADVRRRTNRLCCRPTHTALRMLPHTLCPAARVCGVLPLGPVPENPCVPAFVARSSRRRVQERVSTH</sequence>